<evidence type="ECO:0000256" key="5">
    <source>
        <dbReference type="ARBA" id="ARBA00022490"/>
    </source>
</evidence>
<evidence type="ECO:0000256" key="3">
    <source>
        <dbReference type="ARBA" id="ARBA00006960"/>
    </source>
</evidence>
<dbReference type="GO" id="GO:0005783">
    <property type="term" value="C:endoplasmic reticulum"/>
    <property type="evidence" value="ECO:0007669"/>
    <property type="project" value="TreeGrafter"/>
</dbReference>
<protein>
    <recommendedName>
        <fullName evidence="4">General vesicular transport factor p115</fullName>
    </recommendedName>
</protein>
<dbReference type="GO" id="GO:0000139">
    <property type="term" value="C:Golgi membrane"/>
    <property type="evidence" value="ECO:0007669"/>
    <property type="project" value="UniProtKB-SubCell"/>
</dbReference>
<accession>A0A6A4V873</accession>
<keyword evidence="5" id="KW-0963">Cytoplasm</keyword>
<dbReference type="GO" id="GO:0048280">
    <property type="term" value="P:vesicle fusion with Golgi apparatus"/>
    <property type="evidence" value="ECO:0007669"/>
    <property type="project" value="InterPro"/>
</dbReference>
<evidence type="ECO:0000259" key="14">
    <source>
        <dbReference type="Pfam" id="PF04871"/>
    </source>
</evidence>
<feature type="coiled-coil region" evidence="11">
    <location>
        <begin position="771"/>
        <end position="798"/>
    </location>
</feature>
<feature type="repeat" description="ARM" evidence="10">
    <location>
        <begin position="66"/>
        <end position="99"/>
    </location>
</feature>
<comment type="caution">
    <text evidence="15">The sequence shown here is derived from an EMBL/GenBank/DDBJ whole genome shotgun (WGS) entry which is preliminary data.</text>
</comment>
<reference evidence="15 16" key="1">
    <citation type="submission" date="2019-07" db="EMBL/GenBank/DDBJ databases">
        <title>Draft genome assembly of a fouling barnacle, Amphibalanus amphitrite (Darwin, 1854): The first reference genome for Thecostraca.</title>
        <authorList>
            <person name="Kim W."/>
        </authorList>
    </citation>
    <scope>NUCLEOTIDE SEQUENCE [LARGE SCALE GENOMIC DNA]</scope>
    <source>
        <strain evidence="15">SNU_AA5</strain>
        <tissue evidence="15">Soma without cirri and trophi</tissue>
    </source>
</reference>
<evidence type="ECO:0000256" key="12">
    <source>
        <dbReference type="SAM" id="MobiDB-lite"/>
    </source>
</evidence>
<keyword evidence="8 11" id="KW-0175">Coiled coil</keyword>
<dbReference type="GO" id="GO:0006886">
    <property type="term" value="P:intracellular protein transport"/>
    <property type="evidence" value="ECO:0007669"/>
    <property type="project" value="InterPro"/>
</dbReference>
<feature type="domain" description="Uso1/p115-like vesicle tethering protein C-terminal" evidence="14">
    <location>
        <begin position="778"/>
        <end position="920"/>
    </location>
</feature>
<evidence type="ECO:0000256" key="6">
    <source>
        <dbReference type="ARBA" id="ARBA00022737"/>
    </source>
</evidence>
<dbReference type="GO" id="GO:0012507">
    <property type="term" value="C:ER to Golgi transport vesicle membrane"/>
    <property type="evidence" value="ECO:0007669"/>
    <property type="project" value="TreeGrafter"/>
</dbReference>
<feature type="region of interest" description="Disordered" evidence="12">
    <location>
        <begin position="818"/>
        <end position="859"/>
    </location>
</feature>
<dbReference type="Pfam" id="PF18770">
    <property type="entry name" value="Arm_vescicular"/>
    <property type="match status" value="1"/>
</dbReference>
<dbReference type="InterPro" id="IPR000225">
    <property type="entry name" value="Armadillo"/>
</dbReference>
<dbReference type="Gene3D" id="1.25.10.10">
    <property type="entry name" value="Leucine-rich Repeat Variant"/>
    <property type="match status" value="1"/>
</dbReference>
<organism evidence="15 16">
    <name type="scientific">Amphibalanus amphitrite</name>
    <name type="common">Striped barnacle</name>
    <name type="synonym">Balanus amphitrite</name>
    <dbReference type="NCBI Taxonomy" id="1232801"/>
    <lineage>
        <taxon>Eukaryota</taxon>
        <taxon>Metazoa</taxon>
        <taxon>Ecdysozoa</taxon>
        <taxon>Arthropoda</taxon>
        <taxon>Crustacea</taxon>
        <taxon>Multicrustacea</taxon>
        <taxon>Cirripedia</taxon>
        <taxon>Thoracica</taxon>
        <taxon>Thoracicalcarea</taxon>
        <taxon>Balanomorpha</taxon>
        <taxon>Balanoidea</taxon>
        <taxon>Balanidae</taxon>
        <taxon>Amphibalaninae</taxon>
        <taxon>Amphibalanus</taxon>
    </lineage>
</organism>
<dbReference type="GO" id="GO:0005795">
    <property type="term" value="C:Golgi stack"/>
    <property type="evidence" value="ECO:0007669"/>
    <property type="project" value="TreeGrafter"/>
</dbReference>
<evidence type="ECO:0000256" key="11">
    <source>
        <dbReference type="SAM" id="Coils"/>
    </source>
</evidence>
<dbReference type="GO" id="GO:0006888">
    <property type="term" value="P:endoplasmic reticulum to Golgi vesicle-mediated transport"/>
    <property type="evidence" value="ECO:0007669"/>
    <property type="project" value="TreeGrafter"/>
</dbReference>
<dbReference type="Proteomes" id="UP000440578">
    <property type="component" value="Unassembled WGS sequence"/>
</dbReference>
<keyword evidence="9" id="KW-0472">Membrane</keyword>
<evidence type="ECO:0000256" key="8">
    <source>
        <dbReference type="ARBA" id="ARBA00023054"/>
    </source>
</evidence>
<keyword evidence="7" id="KW-0333">Golgi apparatus</keyword>
<evidence type="ECO:0000313" key="15">
    <source>
        <dbReference type="EMBL" id="KAF0286848.1"/>
    </source>
</evidence>
<dbReference type="InterPro" id="IPR006953">
    <property type="entry name" value="Vesicle_Uso1_P115_head"/>
</dbReference>
<evidence type="ECO:0000259" key="13">
    <source>
        <dbReference type="Pfam" id="PF04869"/>
    </source>
</evidence>
<evidence type="ECO:0000313" key="16">
    <source>
        <dbReference type="Proteomes" id="UP000440578"/>
    </source>
</evidence>
<sequence length="920" mass="101608">MQMELFKSGLKTVLGHSEPSPELSGAETVERLVERLRSSTLLEDRRDACRGLKAMSKKFRVEVGAQAMNDLVEVLVNDSSDIEIASYALDALCNITCREPFDEEEDIAHPEIGDQFTEIFIKSPENVNLAVSMLAEYDFKIRFPSVKLITNLLTNRPRELQDLILVAPMAVSKMMDLLNDPREVIRNDALIMLTQLTKGNANIQKIVAFEGAFDRLYDVIVDEGTAEGGIVVEDCLLLMLNLLKNNASNQSFFREGSYIQKLTPFFRLASEEPEVGWSAQKVSNVHYMLQVVRTLVSPSNPKQDTSAAQRVMHACGLLTLLCEVLMASGVPADILTETINAVSEVIRGSDVNQQFFAQVMAPSEPPRPAIVVLLMSMVNEKQPFVLRCAVLYCFQCYLFKNHHGQSAVVQTLLPSQTVEASGITAGQLLCGGLFSSDPLSNWFSAVALSHALVGNSEQRAQLLRVQLATSVGNPPVSLLQQSVTILQQTSRLQTRIGLLMLLGTWLAHCPAAVTQLLRIPSAVPYLMSQLNSNESDDLEQLCQGVCAFIMGLCAIGTDNSVTNYTKDELVMLIERRVGVETFLNKLGLVMKHEFYSRSLKHPQLSAREPRQLVFEHEFCKLFKNLEGSVIKVVTLDDDEGDTQSPSPETENDSEMVQRYKQLIRTQDEELARLRSSLSVLEAQSEARALQIDELTSSVEQLKDQNTLLRAQISTGEAAPDSSDSTEVNTLRHQVSDLQQQLAALRLSGGVNGLAEVNPTSGSQTSIDSTQLSEAIKRAAEAELEASALRQRVSELEAQLSTAPSSAELSQLRQRVAELENPSTPSMFPASTASVTTQATSEVAPAASATSEASEELRKLHDKLSAQEKELRELRGAGEELEELRREQEDLLVLLTDQEARQEEYKKKLRQLGVEVEDDDD</sequence>
<dbReference type="AlphaFoldDB" id="A0A6A4V873"/>
<feature type="domain" description="Vesicle tethering protein Uso1/P115-like head" evidence="13">
    <location>
        <begin position="352"/>
        <end position="631"/>
    </location>
</feature>
<dbReference type="SUPFAM" id="SSF48371">
    <property type="entry name" value="ARM repeat"/>
    <property type="match status" value="1"/>
</dbReference>
<dbReference type="InterPro" id="IPR024095">
    <property type="entry name" value="Vesicle_P115"/>
</dbReference>
<comment type="subcellular location">
    <subcellularLocation>
        <location evidence="2">Cytoplasm</location>
    </subcellularLocation>
    <subcellularLocation>
        <location evidence="1">Golgi apparatus membrane</location>
        <topology evidence="1">Peripheral membrane protein</topology>
    </subcellularLocation>
</comment>
<name>A0A6A4V873_AMPAM</name>
<comment type="similarity">
    <text evidence="3">Belongs to the VDP/USO1/EDE1 family.</text>
</comment>
<dbReference type="InterPro" id="IPR006955">
    <property type="entry name" value="Uso1_p115_C"/>
</dbReference>
<feature type="coiled-coil region" evidence="11">
    <location>
        <begin position="656"/>
        <end position="747"/>
    </location>
</feature>
<dbReference type="PANTHER" id="PTHR10013:SF0">
    <property type="entry name" value="GENERAL VESICULAR TRANSPORT FACTOR P115"/>
    <property type="match status" value="1"/>
</dbReference>
<dbReference type="GO" id="GO:0045056">
    <property type="term" value="P:transcytosis"/>
    <property type="evidence" value="ECO:0007669"/>
    <property type="project" value="TreeGrafter"/>
</dbReference>
<evidence type="ECO:0000256" key="7">
    <source>
        <dbReference type="ARBA" id="ARBA00023034"/>
    </source>
</evidence>
<dbReference type="PANTHER" id="PTHR10013">
    <property type="entry name" value="GENERAL VESICULAR TRANSPORT FACTOR P115"/>
    <property type="match status" value="1"/>
</dbReference>
<dbReference type="InterPro" id="IPR011989">
    <property type="entry name" value="ARM-like"/>
</dbReference>
<evidence type="ECO:0000256" key="1">
    <source>
        <dbReference type="ARBA" id="ARBA00004395"/>
    </source>
</evidence>
<evidence type="ECO:0000256" key="10">
    <source>
        <dbReference type="PROSITE-ProRule" id="PRU00259"/>
    </source>
</evidence>
<evidence type="ECO:0000256" key="9">
    <source>
        <dbReference type="ARBA" id="ARBA00023136"/>
    </source>
</evidence>
<dbReference type="InterPro" id="IPR016024">
    <property type="entry name" value="ARM-type_fold"/>
</dbReference>
<dbReference type="GO" id="GO:0048211">
    <property type="term" value="P:Golgi vesicle docking"/>
    <property type="evidence" value="ECO:0007669"/>
    <property type="project" value="TreeGrafter"/>
</dbReference>
<keyword evidence="6" id="KW-0677">Repeat</keyword>
<dbReference type="PROSITE" id="PS50176">
    <property type="entry name" value="ARM_REPEAT"/>
    <property type="match status" value="1"/>
</dbReference>
<evidence type="ECO:0000256" key="4">
    <source>
        <dbReference type="ARBA" id="ARBA00018243"/>
    </source>
</evidence>
<dbReference type="FunFam" id="1.25.10.10:FF:000394">
    <property type="entry name" value="general vesicular transport factor p115"/>
    <property type="match status" value="1"/>
</dbReference>
<gene>
    <name evidence="15" type="primary">Uso1_1</name>
    <name evidence="15" type="ORF">FJT64_014689</name>
</gene>
<feature type="compositionally biased region" description="Low complexity" evidence="12">
    <location>
        <begin position="829"/>
        <end position="851"/>
    </location>
</feature>
<dbReference type="InterPro" id="IPR041209">
    <property type="entry name" value="P115_Arm_rpt"/>
</dbReference>
<evidence type="ECO:0000256" key="2">
    <source>
        <dbReference type="ARBA" id="ARBA00004496"/>
    </source>
</evidence>
<dbReference type="Pfam" id="PF04871">
    <property type="entry name" value="Uso1_p115_C"/>
    <property type="match status" value="1"/>
</dbReference>
<dbReference type="EMBL" id="VIIS01002226">
    <property type="protein sequence ID" value="KAF0286848.1"/>
    <property type="molecule type" value="Genomic_DNA"/>
</dbReference>
<dbReference type="Pfam" id="PF04869">
    <property type="entry name" value="Uso1_p115_head"/>
    <property type="match status" value="1"/>
</dbReference>
<proteinExistence type="inferred from homology"/>
<dbReference type="OrthoDB" id="198977at2759"/>
<keyword evidence="16" id="KW-1185">Reference proteome</keyword>